<dbReference type="EMBL" id="ML977149">
    <property type="protein sequence ID" value="KAF1988350.1"/>
    <property type="molecule type" value="Genomic_DNA"/>
</dbReference>
<evidence type="ECO:0000313" key="3">
    <source>
        <dbReference type="Proteomes" id="UP000800041"/>
    </source>
</evidence>
<proteinExistence type="predicted"/>
<name>A0A6G1H5Q4_9PEZI</name>
<protein>
    <submittedName>
        <fullName evidence="2">Uncharacterized protein</fullName>
    </submittedName>
</protein>
<feature type="compositionally biased region" description="Polar residues" evidence="1">
    <location>
        <begin position="114"/>
        <end position="126"/>
    </location>
</feature>
<dbReference type="Proteomes" id="UP000800041">
    <property type="component" value="Unassembled WGS sequence"/>
</dbReference>
<reference evidence="2" key="1">
    <citation type="journal article" date="2020" name="Stud. Mycol.">
        <title>101 Dothideomycetes genomes: a test case for predicting lifestyles and emergence of pathogens.</title>
        <authorList>
            <person name="Haridas S."/>
            <person name="Albert R."/>
            <person name="Binder M."/>
            <person name="Bloem J."/>
            <person name="Labutti K."/>
            <person name="Salamov A."/>
            <person name="Andreopoulos B."/>
            <person name="Baker S."/>
            <person name="Barry K."/>
            <person name="Bills G."/>
            <person name="Bluhm B."/>
            <person name="Cannon C."/>
            <person name="Castanera R."/>
            <person name="Culley D."/>
            <person name="Daum C."/>
            <person name="Ezra D."/>
            <person name="Gonzalez J."/>
            <person name="Henrissat B."/>
            <person name="Kuo A."/>
            <person name="Liang C."/>
            <person name="Lipzen A."/>
            <person name="Lutzoni F."/>
            <person name="Magnuson J."/>
            <person name="Mondo S."/>
            <person name="Nolan M."/>
            <person name="Ohm R."/>
            <person name="Pangilinan J."/>
            <person name="Park H.-J."/>
            <person name="Ramirez L."/>
            <person name="Alfaro M."/>
            <person name="Sun H."/>
            <person name="Tritt A."/>
            <person name="Yoshinaga Y."/>
            <person name="Zwiers L.-H."/>
            <person name="Turgeon B."/>
            <person name="Goodwin S."/>
            <person name="Spatafora J."/>
            <person name="Crous P."/>
            <person name="Grigoriev I."/>
        </authorList>
    </citation>
    <scope>NUCLEOTIDE SEQUENCE</scope>
    <source>
        <strain evidence="2">CBS 113979</strain>
    </source>
</reference>
<dbReference type="AlphaFoldDB" id="A0A6G1H5Q4"/>
<evidence type="ECO:0000256" key="1">
    <source>
        <dbReference type="SAM" id="MobiDB-lite"/>
    </source>
</evidence>
<keyword evidence="3" id="KW-1185">Reference proteome</keyword>
<feature type="region of interest" description="Disordered" evidence="1">
    <location>
        <begin position="80"/>
        <end position="150"/>
    </location>
</feature>
<sequence length="190" mass="21335">MLARLESQSTSSPQPHLFPPLSRSLLRIISSTTNRISLTLYSVRPSPPLLYRIDILHPLALASDSFSMLLNLHSQIPLHPAAPRPRRLADRQPPDPSPATQKTYKREQNLEVHPSTQHGSRAQPVNRQARERSQGQFSRFMDVSCPSPREHRRPKLAFLGCREVARGRETGGTCAEHFFLGALRPILLGS</sequence>
<gene>
    <name evidence="2" type="ORF">K402DRAFT_33504</name>
</gene>
<evidence type="ECO:0000313" key="2">
    <source>
        <dbReference type="EMBL" id="KAF1988350.1"/>
    </source>
</evidence>
<organism evidence="2 3">
    <name type="scientific">Aulographum hederae CBS 113979</name>
    <dbReference type="NCBI Taxonomy" id="1176131"/>
    <lineage>
        <taxon>Eukaryota</taxon>
        <taxon>Fungi</taxon>
        <taxon>Dikarya</taxon>
        <taxon>Ascomycota</taxon>
        <taxon>Pezizomycotina</taxon>
        <taxon>Dothideomycetes</taxon>
        <taxon>Pleosporomycetidae</taxon>
        <taxon>Aulographales</taxon>
        <taxon>Aulographaceae</taxon>
    </lineage>
</organism>
<accession>A0A6G1H5Q4</accession>